<dbReference type="SUPFAM" id="SSF53474">
    <property type="entry name" value="alpha/beta-Hydrolases"/>
    <property type="match status" value="1"/>
</dbReference>
<reference evidence="3" key="1">
    <citation type="journal article" date="2019" name="Int. J. Syst. Evol. Microbiol.">
        <title>The Global Catalogue of Microorganisms (GCM) 10K type strain sequencing project: providing services to taxonomists for standard genome sequencing and annotation.</title>
        <authorList>
            <consortium name="The Broad Institute Genomics Platform"/>
            <consortium name="The Broad Institute Genome Sequencing Center for Infectious Disease"/>
            <person name="Wu L."/>
            <person name="Ma J."/>
        </authorList>
    </citation>
    <scope>NUCLEOTIDE SEQUENCE [LARGE SCALE GENOMIC DNA]</scope>
    <source>
        <strain evidence="3">CGMCC 4.7367</strain>
    </source>
</reference>
<protein>
    <submittedName>
        <fullName evidence="2">Hydrolase</fullName>
    </submittedName>
</protein>
<evidence type="ECO:0000313" key="3">
    <source>
        <dbReference type="Proteomes" id="UP000605568"/>
    </source>
</evidence>
<dbReference type="PRINTS" id="PR00412">
    <property type="entry name" value="EPOXHYDRLASE"/>
</dbReference>
<sequence>MPVVHHRRATVAGQELFYREAGPADAPVVVLLHGYPTSSFMFRDLIPVLAERYHVIAPDHLGFGLSAAPPVSEFDYSFDALTNLTAGLLDQLGVTRYAIYVQDYGAPVGWRLVLARPDAVTAIITQNGNGYDAGFVESFWKPVWDYQREQTPETEGAIREALSLEAIQWQYVHGVPDPSVVSPDTWHHDHALVSRPGNDEIQLTLFRDYATNPPLYPALHEHLRSHRTPVLAVWGKNDEIFGPDGATAFAEDTPNAEIHLLDGGHFLLESRGEEVAGLILGFLDRVQLGDTSAD</sequence>
<dbReference type="Gene3D" id="3.40.50.1820">
    <property type="entry name" value="alpha/beta hydrolase"/>
    <property type="match status" value="1"/>
</dbReference>
<gene>
    <name evidence="2" type="ORF">GCM10017774_39700</name>
</gene>
<comment type="caution">
    <text evidence="2">The sequence shown here is derived from an EMBL/GenBank/DDBJ whole genome shotgun (WGS) entry which is preliminary data.</text>
</comment>
<dbReference type="InterPro" id="IPR000639">
    <property type="entry name" value="Epox_hydrolase-like"/>
</dbReference>
<proteinExistence type="predicted"/>
<dbReference type="PANTHER" id="PTHR42977:SF1">
    <property type="entry name" value="BLR6576 PROTEIN"/>
    <property type="match status" value="1"/>
</dbReference>
<accession>A0ABQ3MHQ1</accession>
<dbReference type="InterPro" id="IPR000073">
    <property type="entry name" value="AB_hydrolase_1"/>
</dbReference>
<organism evidence="2 3">
    <name type="scientific">Lentzea cavernae</name>
    <dbReference type="NCBI Taxonomy" id="2020703"/>
    <lineage>
        <taxon>Bacteria</taxon>
        <taxon>Bacillati</taxon>
        <taxon>Actinomycetota</taxon>
        <taxon>Actinomycetes</taxon>
        <taxon>Pseudonocardiales</taxon>
        <taxon>Pseudonocardiaceae</taxon>
        <taxon>Lentzea</taxon>
    </lineage>
</organism>
<evidence type="ECO:0000259" key="1">
    <source>
        <dbReference type="Pfam" id="PF00561"/>
    </source>
</evidence>
<dbReference type="Pfam" id="PF00561">
    <property type="entry name" value="Abhydrolase_1"/>
    <property type="match status" value="1"/>
</dbReference>
<feature type="domain" description="AB hydrolase-1" evidence="1">
    <location>
        <begin position="27"/>
        <end position="269"/>
    </location>
</feature>
<dbReference type="EMBL" id="BNAR01000005">
    <property type="protein sequence ID" value="GHH42782.1"/>
    <property type="molecule type" value="Genomic_DNA"/>
</dbReference>
<evidence type="ECO:0000313" key="2">
    <source>
        <dbReference type="EMBL" id="GHH42782.1"/>
    </source>
</evidence>
<keyword evidence="2" id="KW-0378">Hydrolase</keyword>
<dbReference type="Proteomes" id="UP000605568">
    <property type="component" value="Unassembled WGS sequence"/>
</dbReference>
<dbReference type="GO" id="GO:0016787">
    <property type="term" value="F:hydrolase activity"/>
    <property type="evidence" value="ECO:0007669"/>
    <property type="project" value="UniProtKB-KW"/>
</dbReference>
<dbReference type="PANTHER" id="PTHR42977">
    <property type="entry name" value="HYDROLASE-RELATED"/>
    <property type="match status" value="1"/>
</dbReference>
<dbReference type="RefSeq" id="WP_191299479.1">
    <property type="nucleotide sequence ID" value="NZ_BNAR01000005.1"/>
</dbReference>
<keyword evidence="3" id="KW-1185">Reference proteome</keyword>
<name>A0ABQ3MHQ1_9PSEU</name>
<dbReference type="InterPro" id="IPR029058">
    <property type="entry name" value="AB_hydrolase_fold"/>
</dbReference>
<dbReference type="InterPro" id="IPR051340">
    <property type="entry name" value="Haloalkane_dehalogenase"/>
</dbReference>